<comment type="caution">
    <text evidence="2">The sequence shown here is derived from an EMBL/GenBank/DDBJ whole genome shotgun (WGS) entry which is preliminary data.</text>
</comment>
<evidence type="ECO:0000256" key="1">
    <source>
        <dbReference type="SAM" id="Phobius"/>
    </source>
</evidence>
<protein>
    <submittedName>
        <fullName evidence="2">Uncharacterized protein</fullName>
    </submittedName>
</protein>
<dbReference type="AlphaFoldDB" id="A0A0F9GX99"/>
<name>A0A0F9GX99_9ZZZZ</name>
<proteinExistence type="predicted"/>
<sequence length="56" mass="6354">MGYVIGLIGMWFLQDGLASIAFYPQENWRWNHTARIVRVIFGVVLIILGGVLIYGD</sequence>
<dbReference type="EMBL" id="LAZR01024791">
    <property type="protein sequence ID" value="KKL74000.1"/>
    <property type="molecule type" value="Genomic_DNA"/>
</dbReference>
<keyword evidence="1" id="KW-1133">Transmembrane helix</keyword>
<accession>A0A0F9GX99</accession>
<keyword evidence="1" id="KW-0472">Membrane</keyword>
<reference evidence="2" key="1">
    <citation type="journal article" date="2015" name="Nature">
        <title>Complex archaea that bridge the gap between prokaryotes and eukaryotes.</title>
        <authorList>
            <person name="Spang A."/>
            <person name="Saw J.H."/>
            <person name="Jorgensen S.L."/>
            <person name="Zaremba-Niedzwiedzka K."/>
            <person name="Martijn J."/>
            <person name="Lind A.E."/>
            <person name="van Eijk R."/>
            <person name="Schleper C."/>
            <person name="Guy L."/>
            <person name="Ettema T.J."/>
        </authorList>
    </citation>
    <scope>NUCLEOTIDE SEQUENCE</scope>
</reference>
<gene>
    <name evidence="2" type="ORF">LCGC14_2069270</name>
</gene>
<evidence type="ECO:0000313" key="2">
    <source>
        <dbReference type="EMBL" id="KKL74000.1"/>
    </source>
</evidence>
<feature type="transmembrane region" description="Helical" evidence="1">
    <location>
        <begin position="6"/>
        <end position="24"/>
    </location>
</feature>
<organism evidence="2">
    <name type="scientific">marine sediment metagenome</name>
    <dbReference type="NCBI Taxonomy" id="412755"/>
    <lineage>
        <taxon>unclassified sequences</taxon>
        <taxon>metagenomes</taxon>
        <taxon>ecological metagenomes</taxon>
    </lineage>
</organism>
<feature type="transmembrane region" description="Helical" evidence="1">
    <location>
        <begin position="36"/>
        <end position="55"/>
    </location>
</feature>
<keyword evidence="1" id="KW-0812">Transmembrane</keyword>